<gene>
    <name evidence="3" type="ORF">PFISCL1PPCAC_7985</name>
</gene>
<evidence type="ECO:0000256" key="2">
    <source>
        <dbReference type="SAM" id="Phobius"/>
    </source>
</evidence>
<accession>A0AAV5VEP6</accession>
<feature type="transmembrane region" description="Helical" evidence="2">
    <location>
        <begin position="65"/>
        <end position="88"/>
    </location>
</feature>
<keyword evidence="2" id="KW-0812">Transmembrane</keyword>
<evidence type="ECO:0000313" key="4">
    <source>
        <dbReference type="Proteomes" id="UP001432322"/>
    </source>
</evidence>
<keyword evidence="2" id="KW-0472">Membrane</keyword>
<proteinExistence type="predicted"/>
<protein>
    <recommendedName>
        <fullName evidence="5">G protein-coupled receptor</fullName>
    </recommendedName>
</protein>
<evidence type="ECO:0008006" key="5">
    <source>
        <dbReference type="Google" id="ProtNLM"/>
    </source>
</evidence>
<feature type="non-terminal residue" evidence="3">
    <location>
        <position position="1"/>
    </location>
</feature>
<dbReference type="Proteomes" id="UP001432322">
    <property type="component" value="Unassembled WGS sequence"/>
</dbReference>
<evidence type="ECO:0000313" key="3">
    <source>
        <dbReference type="EMBL" id="GMT16688.1"/>
    </source>
</evidence>
<evidence type="ECO:0000256" key="1">
    <source>
        <dbReference type="SAM" id="MobiDB-lite"/>
    </source>
</evidence>
<dbReference type="AlphaFoldDB" id="A0AAV5VEP6"/>
<reference evidence="3" key="1">
    <citation type="submission" date="2023-10" db="EMBL/GenBank/DDBJ databases">
        <title>Genome assembly of Pristionchus species.</title>
        <authorList>
            <person name="Yoshida K."/>
            <person name="Sommer R.J."/>
        </authorList>
    </citation>
    <scope>NUCLEOTIDE SEQUENCE</scope>
    <source>
        <strain evidence="3">RS5133</strain>
    </source>
</reference>
<keyword evidence="4" id="KW-1185">Reference proteome</keyword>
<sequence length="179" mass="19882">FADGRRSSNKMSRSGQPPSSPSSRAPKSRRSSTDLPDAVAPTPPGFSPIWPRSKEEVDPDMRQQIIALGTDATISFFLIIIAVVKFIFQSIKSVFDFITDTLADAIRPFYLKCCVVHAFYKKHPDETKQMVVSAYNIACVSYKAGLWTFSDAFYFVWDQTVGKMQKSAAKSKAITPARG</sequence>
<organism evidence="3 4">
    <name type="scientific">Pristionchus fissidentatus</name>
    <dbReference type="NCBI Taxonomy" id="1538716"/>
    <lineage>
        <taxon>Eukaryota</taxon>
        <taxon>Metazoa</taxon>
        <taxon>Ecdysozoa</taxon>
        <taxon>Nematoda</taxon>
        <taxon>Chromadorea</taxon>
        <taxon>Rhabditida</taxon>
        <taxon>Rhabditina</taxon>
        <taxon>Diplogasteromorpha</taxon>
        <taxon>Diplogasteroidea</taxon>
        <taxon>Neodiplogasteridae</taxon>
        <taxon>Pristionchus</taxon>
    </lineage>
</organism>
<name>A0AAV5VEP6_9BILA</name>
<keyword evidence="2" id="KW-1133">Transmembrane helix</keyword>
<feature type="compositionally biased region" description="Low complexity" evidence="1">
    <location>
        <begin position="12"/>
        <end position="25"/>
    </location>
</feature>
<comment type="caution">
    <text evidence="3">The sequence shown here is derived from an EMBL/GenBank/DDBJ whole genome shotgun (WGS) entry which is preliminary data.</text>
</comment>
<dbReference type="EMBL" id="BTSY01000002">
    <property type="protein sequence ID" value="GMT16688.1"/>
    <property type="molecule type" value="Genomic_DNA"/>
</dbReference>
<feature type="region of interest" description="Disordered" evidence="1">
    <location>
        <begin position="1"/>
        <end position="53"/>
    </location>
</feature>